<dbReference type="GO" id="GO:0009103">
    <property type="term" value="P:lipopolysaccharide biosynthetic process"/>
    <property type="evidence" value="ECO:0007669"/>
    <property type="project" value="UniProtKB-UniRule"/>
</dbReference>
<dbReference type="NCBIfam" id="NF009905">
    <property type="entry name" value="PRK13368.1"/>
    <property type="match status" value="1"/>
</dbReference>
<comment type="similarity">
    <text evidence="5">Belongs to the KdsB family.</text>
</comment>
<evidence type="ECO:0000256" key="2">
    <source>
        <dbReference type="ARBA" id="ARBA00022679"/>
    </source>
</evidence>
<dbReference type="GO" id="GO:0005829">
    <property type="term" value="C:cytosol"/>
    <property type="evidence" value="ECO:0007669"/>
    <property type="project" value="TreeGrafter"/>
</dbReference>
<dbReference type="RefSeq" id="WP_106646736.1">
    <property type="nucleotide sequence ID" value="NZ_BMGO01000001.1"/>
</dbReference>
<evidence type="ECO:0000256" key="3">
    <source>
        <dbReference type="ARBA" id="ARBA00022695"/>
    </source>
</evidence>
<keyword evidence="7" id="KW-1185">Reference proteome</keyword>
<dbReference type="EC" id="2.7.7.38" evidence="5"/>
<dbReference type="CDD" id="cd02517">
    <property type="entry name" value="CMP-KDO-Synthetase"/>
    <property type="match status" value="1"/>
</dbReference>
<dbReference type="NCBIfam" id="TIGR00466">
    <property type="entry name" value="kdsB"/>
    <property type="match status" value="1"/>
</dbReference>
<evidence type="ECO:0000256" key="1">
    <source>
        <dbReference type="ARBA" id="ARBA00004370"/>
    </source>
</evidence>
<evidence type="ECO:0000256" key="4">
    <source>
        <dbReference type="ARBA" id="ARBA00022985"/>
    </source>
</evidence>
<comment type="subcellular location">
    <subcellularLocation>
        <location evidence="5">Cytoplasm</location>
    </subcellularLocation>
    <subcellularLocation>
        <location evidence="1">Membrane</location>
    </subcellularLocation>
</comment>
<dbReference type="InterPro" id="IPR003329">
    <property type="entry name" value="Cytidylyl_trans"/>
</dbReference>
<dbReference type="HAMAP" id="MF_00057">
    <property type="entry name" value="KdsB"/>
    <property type="match status" value="1"/>
</dbReference>
<dbReference type="GO" id="GO:0008690">
    <property type="term" value="F:3-deoxy-manno-octulosonate cytidylyltransferase activity"/>
    <property type="evidence" value="ECO:0007669"/>
    <property type="project" value="UniProtKB-UniRule"/>
</dbReference>
<dbReference type="SUPFAM" id="SSF53448">
    <property type="entry name" value="Nucleotide-diphospho-sugar transferases"/>
    <property type="match status" value="1"/>
</dbReference>
<dbReference type="Gene3D" id="3.90.550.10">
    <property type="entry name" value="Spore Coat Polysaccharide Biosynthesis Protein SpsA, Chain A"/>
    <property type="match status" value="1"/>
</dbReference>
<dbReference type="Pfam" id="PF02348">
    <property type="entry name" value="CTP_transf_3"/>
    <property type="match status" value="1"/>
</dbReference>
<evidence type="ECO:0000313" key="6">
    <source>
        <dbReference type="EMBL" id="AUD78890.1"/>
    </source>
</evidence>
<comment type="catalytic activity">
    <reaction evidence="5">
        <text>3-deoxy-alpha-D-manno-oct-2-ulosonate + CTP = CMP-3-deoxy-beta-D-manno-octulosonate + diphosphate</text>
        <dbReference type="Rhea" id="RHEA:23448"/>
        <dbReference type="ChEBI" id="CHEBI:33019"/>
        <dbReference type="ChEBI" id="CHEBI:37563"/>
        <dbReference type="ChEBI" id="CHEBI:85986"/>
        <dbReference type="ChEBI" id="CHEBI:85987"/>
        <dbReference type="EC" id="2.7.7.38"/>
    </reaction>
</comment>
<dbReference type="InterPro" id="IPR029044">
    <property type="entry name" value="Nucleotide-diphossugar_trans"/>
</dbReference>
<dbReference type="Proteomes" id="UP000232693">
    <property type="component" value="Chromosome"/>
</dbReference>
<dbReference type="NCBIfam" id="NF003950">
    <property type="entry name" value="PRK05450.1-3"/>
    <property type="match status" value="1"/>
</dbReference>
<dbReference type="AlphaFoldDB" id="A0A2K9A842"/>
<dbReference type="InterPro" id="IPR004528">
    <property type="entry name" value="KdsB"/>
</dbReference>
<comment type="function">
    <text evidence="5">Activates KDO (a required 8-carbon sugar) for incorporation into bacterial lipopolysaccharide in Gram-negative bacteria.</text>
</comment>
<evidence type="ECO:0000313" key="7">
    <source>
        <dbReference type="Proteomes" id="UP000232693"/>
    </source>
</evidence>
<comment type="pathway">
    <text evidence="5">Nucleotide-sugar biosynthesis; CMP-3-deoxy-D-manno-octulosonate biosynthesis; CMP-3-deoxy-D-manno-octulosonate from 3-deoxy-D-manno-octulosonate and CTP: step 1/1.</text>
</comment>
<dbReference type="UniPathway" id="UPA00358">
    <property type="reaction ID" value="UER00476"/>
</dbReference>
<reference evidence="6 7" key="1">
    <citation type="submission" date="2017-12" db="EMBL/GenBank/DDBJ databases">
        <title>Kangiella profundi FT102 completed genome.</title>
        <authorList>
            <person name="Xu J."/>
            <person name="Wang J."/>
            <person name="Lu Y."/>
        </authorList>
    </citation>
    <scope>NUCLEOTIDE SEQUENCE [LARGE SCALE GENOMIC DNA]</scope>
    <source>
        <strain evidence="6 7">FT102</strain>
    </source>
</reference>
<keyword evidence="5" id="KW-0963">Cytoplasm</keyword>
<keyword evidence="3 5" id="KW-0548">Nucleotidyltransferase</keyword>
<dbReference type="GO" id="GO:0033468">
    <property type="term" value="P:CMP-keto-3-deoxy-D-manno-octulosonic acid biosynthetic process"/>
    <property type="evidence" value="ECO:0007669"/>
    <property type="project" value="UniProtKB-UniRule"/>
</dbReference>
<dbReference type="KEGG" id="kpd:CW740_06370"/>
<dbReference type="PANTHER" id="PTHR42866:SF2">
    <property type="entry name" value="3-DEOXY-MANNO-OCTULOSONATE CYTIDYLYLTRANSFERASE, MITOCHONDRIAL"/>
    <property type="match status" value="1"/>
</dbReference>
<keyword evidence="4 5" id="KW-0448">Lipopolysaccharide biosynthesis</keyword>
<sequence>MHFKDFIVVIPARYASSRLPGKPLAMIGGKPMIQHVYERAMMADAKQVVVATDDKRVEQAVKLFGGDVCMTREDHVSGSDRLAEVCEKLLLKDDTIVVNVQGDEPFISPENIRQVAENLHQHTAFPMATLSTPITDAEEVFNSNVVKVVADEHGKALYFSRAPIPWQRGAFEEQRVQEIEHCQRHIGIYAYRAGFLAEYVKMAPAMIERMESLEQLRVLAHGYSIHVEQASEAPGLGVDTQEDLEAAEQFYRMHRL</sequence>
<dbReference type="PANTHER" id="PTHR42866">
    <property type="entry name" value="3-DEOXY-MANNO-OCTULOSONATE CYTIDYLYLTRANSFERASE"/>
    <property type="match status" value="1"/>
</dbReference>
<dbReference type="EMBL" id="CP025120">
    <property type="protein sequence ID" value="AUD78890.1"/>
    <property type="molecule type" value="Genomic_DNA"/>
</dbReference>
<evidence type="ECO:0000256" key="5">
    <source>
        <dbReference type="HAMAP-Rule" id="MF_00057"/>
    </source>
</evidence>
<gene>
    <name evidence="5" type="primary">kdsB</name>
    <name evidence="6" type="ORF">CW740_06370</name>
</gene>
<dbReference type="GO" id="GO:0016020">
    <property type="term" value="C:membrane"/>
    <property type="evidence" value="ECO:0007669"/>
    <property type="project" value="UniProtKB-SubCell"/>
</dbReference>
<dbReference type="NCBIfam" id="NF003952">
    <property type="entry name" value="PRK05450.1-5"/>
    <property type="match status" value="1"/>
</dbReference>
<proteinExistence type="inferred from homology"/>
<organism evidence="6 7">
    <name type="scientific">Kangiella profundi</name>
    <dbReference type="NCBI Taxonomy" id="1561924"/>
    <lineage>
        <taxon>Bacteria</taxon>
        <taxon>Pseudomonadati</taxon>
        <taxon>Pseudomonadota</taxon>
        <taxon>Gammaproteobacteria</taxon>
        <taxon>Kangiellales</taxon>
        <taxon>Kangiellaceae</taxon>
        <taxon>Kangiella</taxon>
    </lineage>
</organism>
<dbReference type="OrthoDB" id="9815559at2"/>
<dbReference type="FunFam" id="3.90.550.10:FF:000011">
    <property type="entry name" value="3-deoxy-manno-octulosonate cytidylyltransferase"/>
    <property type="match status" value="1"/>
</dbReference>
<name>A0A2K9A842_9GAMM</name>
<keyword evidence="2 5" id="KW-0808">Transferase</keyword>
<protein>
    <recommendedName>
        <fullName evidence="5">3-deoxy-manno-octulosonate cytidylyltransferase</fullName>
        <ecNumber evidence="5">2.7.7.38</ecNumber>
    </recommendedName>
    <alternativeName>
        <fullName evidence="5">CMP-2-keto-3-deoxyoctulosonic acid synthase</fullName>
        <shortName evidence="5">CKS</shortName>
        <shortName evidence="5">CMP-KDO synthase</shortName>
    </alternativeName>
</protein>
<accession>A0A2K9A842</accession>